<sequence>MYNLARAYDSIKRWDEALEIEERLLEVDKRIYGERSEIALVALTNILNTYLRKGDFDKAKEISVKVVELKEALGPKSPSTALSMYSLTALYYHRGIYNRTLVLAHQAEAIQRDQMGVPGPYYSEAIKMIEDI</sequence>
<keyword evidence="1" id="KW-0677">Repeat</keyword>
<protein>
    <recommendedName>
        <fullName evidence="5">Kinesin light chain</fullName>
    </recommendedName>
</protein>
<name>G4TZ37_SERID</name>
<evidence type="ECO:0000313" key="3">
    <source>
        <dbReference type="EMBL" id="CCA76580.1"/>
    </source>
</evidence>
<dbReference type="Gene3D" id="1.25.40.10">
    <property type="entry name" value="Tetratricopeptide repeat domain"/>
    <property type="match status" value="1"/>
</dbReference>
<evidence type="ECO:0000256" key="1">
    <source>
        <dbReference type="ARBA" id="ARBA00022737"/>
    </source>
</evidence>
<dbReference type="OrthoDB" id="3034142at2759"/>
<gene>
    <name evidence="3" type="ORF">PIIN_10572</name>
</gene>
<dbReference type="STRING" id="1109443.G4TZ37"/>
<keyword evidence="4" id="KW-1185">Reference proteome</keyword>
<dbReference type="InParanoid" id="G4TZ37"/>
<organism evidence="3 4">
    <name type="scientific">Serendipita indica (strain DSM 11827)</name>
    <name type="common">Root endophyte fungus</name>
    <name type="synonym">Piriformospora indica</name>
    <dbReference type="NCBI Taxonomy" id="1109443"/>
    <lineage>
        <taxon>Eukaryota</taxon>
        <taxon>Fungi</taxon>
        <taxon>Dikarya</taxon>
        <taxon>Basidiomycota</taxon>
        <taxon>Agaricomycotina</taxon>
        <taxon>Agaricomycetes</taxon>
        <taxon>Sebacinales</taxon>
        <taxon>Serendipitaceae</taxon>
        <taxon>Serendipita</taxon>
    </lineage>
</organism>
<accession>G4TZ37</accession>
<evidence type="ECO:0000313" key="4">
    <source>
        <dbReference type="Proteomes" id="UP000007148"/>
    </source>
</evidence>
<reference evidence="3 4" key="1">
    <citation type="journal article" date="2011" name="PLoS Pathog.">
        <title>Endophytic Life Strategies Decoded by Genome and Transcriptome Analyses of the Mutualistic Root Symbiont Piriformospora indica.</title>
        <authorList>
            <person name="Zuccaro A."/>
            <person name="Lahrmann U."/>
            <person name="Guldener U."/>
            <person name="Langen G."/>
            <person name="Pfiffi S."/>
            <person name="Biedenkopf D."/>
            <person name="Wong P."/>
            <person name="Samans B."/>
            <person name="Grimm C."/>
            <person name="Basiewicz M."/>
            <person name="Murat C."/>
            <person name="Martin F."/>
            <person name="Kogel K.H."/>
        </authorList>
    </citation>
    <scope>NUCLEOTIDE SEQUENCE [LARGE SCALE GENOMIC DNA]</scope>
    <source>
        <strain evidence="3 4">DSM 11827</strain>
    </source>
</reference>
<proteinExistence type="predicted"/>
<dbReference type="Proteomes" id="UP000007148">
    <property type="component" value="Unassembled WGS sequence"/>
</dbReference>
<dbReference type="Pfam" id="PF13424">
    <property type="entry name" value="TPR_12"/>
    <property type="match status" value="1"/>
</dbReference>
<dbReference type="SUPFAM" id="SSF48452">
    <property type="entry name" value="TPR-like"/>
    <property type="match status" value="1"/>
</dbReference>
<dbReference type="AlphaFoldDB" id="G4TZ37"/>
<evidence type="ECO:0008006" key="5">
    <source>
        <dbReference type="Google" id="ProtNLM"/>
    </source>
</evidence>
<comment type="caution">
    <text evidence="3">The sequence shown here is derived from an EMBL/GenBank/DDBJ whole genome shotgun (WGS) entry which is preliminary data.</text>
</comment>
<dbReference type="PANTHER" id="PTHR45641">
    <property type="entry name" value="TETRATRICOPEPTIDE REPEAT PROTEIN (AFU_ORTHOLOGUE AFUA_6G03870)"/>
    <property type="match status" value="1"/>
</dbReference>
<dbReference type="InterPro" id="IPR011990">
    <property type="entry name" value="TPR-like_helical_dom_sf"/>
</dbReference>
<dbReference type="EMBL" id="CAFZ01000845">
    <property type="protein sequence ID" value="CCA76580.1"/>
    <property type="molecule type" value="Genomic_DNA"/>
</dbReference>
<dbReference type="HOGENOM" id="CLU_1917877_0_0_1"/>
<evidence type="ECO:0000256" key="2">
    <source>
        <dbReference type="ARBA" id="ARBA00022803"/>
    </source>
</evidence>
<keyword evidence="2" id="KW-0802">TPR repeat</keyword>